<dbReference type="GeneTree" id="ENSGT01050000247876"/>
<dbReference type="InterPro" id="IPR001909">
    <property type="entry name" value="KRAB"/>
</dbReference>
<dbReference type="PROSITE" id="PS50805">
    <property type="entry name" value="KRAB"/>
    <property type="match status" value="1"/>
</dbReference>
<evidence type="ECO:0000259" key="1">
    <source>
        <dbReference type="PROSITE" id="PS50805"/>
    </source>
</evidence>
<reference evidence="2" key="2">
    <citation type="submission" date="2025-09" db="UniProtKB">
        <authorList>
            <consortium name="Ensembl"/>
        </authorList>
    </citation>
    <scope>IDENTIFICATION</scope>
</reference>
<organism evidence="2 3">
    <name type="scientific">Chelonoidis abingdonii</name>
    <name type="common">Abingdon island giant tortoise</name>
    <name type="synonym">Testudo abingdonii</name>
    <dbReference type="NCBI Taxonomy" id="106734"/>
    <lineage>
        <taxon>Eukaryota</taxon>
        <taxon>Metazoa</taxon>
        <taxon>Chordata</taxon>
        <taxon>Craniata</taxon>
        <taxon>Vertebrata</taxon>
        <taxon>Euteleostomi</taxon>
        <taxon>Archelosauria</taxon>
        <taxon>Testudinata</taxon>
        <taxon>Testudines</taxon>
        <taxon>Cryptodira</taxon>
        <taxon>Durocryptodira</taxon>
        <taxon>Testudinoidea</taxon>
        <taxon>Testudinidae</taxon>
        <taxon>Chelonoidis</taxon>
    </lineage>
</organism>
<reference evidence="2" key="1">
    <citation type="submission" date="2025-08" db="UniProtKB">
        <authorList>
            <consortium name="Ensembl"/>
        </authorList>
    </citation>
    <scope>IDENTIFICATION</scope>
</reference>
<accession>A0A8C0HBV4</accession>
<proteinExistence type="predicted"/>
<feature type="domain" description="KRAB" evidence="1">
    <location>
        <begin position="12"/>
        <end position="64"/>
    </location>
</feature>
<dbReference type="Proteomes" id="UP000694404">
    <property type="component" value="Unplaced"/>
</dbReference>
<evidence type="ECO:0000313" key="2">
    <source>
        <dbReference type="Ensembl" id="ENSCABP00000016690.1"/>
    </source>
</evidence>
<protein>
    <recommendedName>
        <fullName evidence="1">KRAB domain-containing protein</fullName>
    </recommendedName>
</protein>
<dbReference type="SUPFAM" id="SSF109640">
    <property type="entry name" value="KRAB domain (Kruppel-associated box)"/>
    <property type="match status" value="1"/>
</dbReference>
<dbReference type="Gene3D" id="6.10.140.140">
    <property type="match status" value="1"/>
</dbReference>
<dbReference type="Pfam" id="PF01352">
    <property type="entry name" value="KRAB"/>
    <property type="match status" value="1"/>
</dbReference>
<dbReference type="GO" id="GO:0006355">
    <property type="term" value="P:regulation of DNA-templated transcription"/>
    <property type="evidence" value="ECO:0007669"/>
    <property type="project" value="InterPro"/>
</dbReference>
<name>A0A8C0HBV4_CHEAB</name>
<dbReference type="InterPro" id="IPR036051">
    <property type="entry name" value="KRAB_dom_sf"/>
</dbReference>
<dbReference type="CDD" id="cd07765">
    <property type="entry name" value="KRAB_A-box"/>
    <property type="match status" value="1"/>
</dbReference>
<dbReference type="Ensembl" id="ENSCABT00000018290.1">
    <property type="protein sequence ID" value="ENSCABP00000016690.1"/>
    <property type="gene ID" value="ENSCABG00000012385.1"/>
</dbReference>
<keyword evidence="3" id="KW-1185">Reference proteome</keyword>
<sequence>MMESQDCKRVPVSFEEVSVYFPMWQRALLEPTQRILYRDVLQENYESLWSPFQHLVRFFPGHLD</sequence>
<evidence type="ECO:0000313" key="3">
    <source>
        <dbReference type="Proteomes" id="UP000694404"/>
    </source>
</evidence>
<dbReference type="AlphaFoldDB" id="A0A8C0HBV4"/>